<evidence type="ECO:0000256" key="2">
    <source>
        <dbReference type="SAM" id="Phobius"/>
    </source>
</evidence>
<name>A0A9X2DAE4_9ACTN</name>
<reference evidence="3" key="1">
    <citation type="submission" date="2022-05" db="EMBL/GenBank/DDBJ databases">
        <authorList>
            <person name="Tuo L."/>
        </authorList>
    </citation>
    <scope>NUCLEOTIDE SEQUENCE</scope>
    <source>
        <strain evidence="3">BSK12Z-4</strain>
    </source>
</reference>
<feature type="transmembrane region" description="Helical" evidence="2">
    <location>
        <begin position="70"/>
        <end position="91"/>
    </location>
</feature>
<accession>A0A9X2DAE4</accession>
<comment type="caution">
    <text evidence="3">The sequence shown here is derived from an EMBL/GenBank/DDBJ whole genome shotgun (WGS) entry which is preliminary data.</text>
</comment>
<keyword evidence="4" id="KW-1185">Reference proteome</keyword>
<dbReference type="Proteomes" id="UP001139485">
    <property type="component" value="Unassembled WGS sequence"/>
</dbReference>
<sequence>MTTPNSRERDDQVRALLAGVREDEGTPTEVASRLDDVLARLEAGEDVPGPASPASVVELAAVRRRRVVRLLAGAAAVVVLGVGVGNGIQYLSGGTSGNDSASSAASSLTQGDAADSSAGRTSEDDGGGAAESGNDTFSDQSGSDQSGRLQVPVKQVLSLDGTLQPVSEAAFADDARHLRSRLRAGEGTAAAGAGLGADWQACTPADWGRGRLLAVEYDGRAAVLAYRPSEGETQVVDVLQCGSGDVLRSATLTGR</sequence>
<proteinExistence type="predicted"/>
<dbReference type="AlphaFoldDB" id="A0A9X2DAE4"/>
<feature type="compositionally biased region" description="Low complexity" evidence="1">
    <location>
        <begin position="97"/>
        <end position="107"/>
    </location>
</feature>
<evidence type="ECO:0000313" key="3">
    <source>
        <dbReference type="EMBL" id="MCM0620969.1"/>
    </source>
</evidence>
<keyword evidence="2" id="KW-1133">Transmembrane helix</keyword>
<evidence type="ECO:0000313" key="4">
    <source>
        <dbReference type="Proteomes" id="UP001139485"/>
    </source>
</evidence>
<feature type="compositionally biased region" description="Polar residues" evidence="1">
    <location>
        <begin position="133"/>
        <end position="148"/>
    </location>
</feature>
<dbReference type="RefSeq" id="WP_250827480.1">
    <property type="nucleotide sequence ID" value="NZ_JAMOIL010000013.1"/>
</dbReference>
<keyword evidence="2" id="KW-0812">Transmembrane</keyword>
<evidence type="ECO:0000256" key="1">
    <source>
        <dbReference type="SAM" id="MobiDB-lite"/>
    </source>
</evidence>
<protein>
    <submittedName>
        <fullName evidence="3">Uncharacterized protein</fullName>
    </submittedName>
</protein>
<organism evidence="3 4">
    <name type="scientific">Nocardioides bruguierae</name>
    <dbReference type="NCBI Taxonomy" id="2945102"/>
    <lineage>
        <taxon>Bacteria</taxon>
        <taxon>Bacillati</taxon>
        <taxon>Actinomycetota</taxon>
        <taxon>Actinomycetes</taxon>
        <taxon>Propionibacteriales</taxon>
        <taxon>Nocardioidaceae</taxon>
        <taxon>Nocardioides</taxon>
    </lineage>
</organism>
<dbReference type="EMBL" id="JAMOIL010000013">
    <property type="protein sequence ID" value="MCM0620969.1"/>
    <property type="molecule type" value="Genomic_DNA"/>
</dbReference>
<gene>
    <name evidence="3" type="ORF">M8330_11770</name>
</gene>
<keyword evidence="2" id="KW-0472">Membrane</keyword>
<feature type="region of interest" description="Disordered" evidence="1">
    <location>
        <begin position="95"/>
        <end position="148"/>
    </location>
</feature>